<keyword evidence="3" id="KW-1185">Reference proteome</keyword>
<reference evidence="2 3" key="1">
    <citation type="journal article" date="2015" name="Antonie Van Leeuwenhoek">
        <title>Tamlana nanhaiensis sp. nov., isolated from surface seawater collected from the South China Sea.</title>
        <authorList>
            <person name="Liu X."/>
            <person name="Lai Q."/>
            <person name="Du Y."/>
            <person name="Li G."/>
            <person name="Sun F."/>
            <person name="Shao Z."/>
        </authorList>
    </citation>
    <scope>NUCLEOTIDE SEQUENCE [LARGE SCALE GENOMIC DNA]</scope>
    <source>
        <strain evidence="2 3">FHC16</strain>
    </source>
</reference>
<feature type="compositionally biased region" description="Pro residues" evidence="1">
    <location>
        <begin position="20"/>
        <end position="31"/>
    </location>
</feature>
<dbReference type="AlphaFoldDB" id="A0A0D7VZM8"/>
<name>A0A0D7VZM8_9FLAO</name>
<proteinExistence type="predicted"/>
<organism evidence="2 3">
    <name type="scientific">Neotamlana nanhaiensis</name>
    <dbReference type="NCBI Taxonomy" id="1382798"/>
    <lineage>
        <taxon>Bacteria</taxon>
        <taxon>Pseudomonadati</taxon>
        <taxon>Bacteroidota</taxon>
        <taxon>Flavobacteriia</taxon>
        <taxon>Flavobacteriales</taxon>
        <taxon>Flavobacteriaceae</taxon>
        <taxon>Neotamlana</taxon>
    </lineage>
</organism>
<dbReference type="EMBL" id="JTDV01000019">
    <property type="protein sequence ID" value="KJD31062.1"/>
    <property type="molecule type" value="Genomic_DNA"/>
</dbReference>
<evidence type="ECO:0000256" key="1">
    <source>
        <dbReference type="SAM" id="MobiDB-lite"/>
    </source>
</evidence>
<dbReference type="PATRIC" id="fig|1382798.3.peg.2283"/>
<evidence type="ECO:0000313" key="3">
    <source>
        <dbReference type="Proteomes" id="UP000032361"/>
    </source>
</evidence>
<protein>
    <submittedName>
        <fullName evidence="2">Uncharacterized protein</fullName>
    </submittedName>
</protein>
<accession>A0A0D7VZM8</accession>
<comment type="caution">
    <text evidence="2">The sequence shown here is derived from an EMBL/GenBank/DDBJ whole genome shotgun (WGS) entry which is preliminary data.</text>
</comment>
<feature type="region of interest" description="Disordered" evidence="1">
    <location>
        <begin position="15"/>
        <end position="39"/>
    </location>
</feature>
<dbReference type="Proteomes" id="UP000032361">
    <property type="component" value="Unassembled WGS sequence"/>
</dbReference>
<evidence type="ECO:0000313" key="2">
    <source>
        <dbReference type="EMBL" id="KJD31062.1"/>
    </source>
</evidence>
<sequence>MEYLYGLMSKAQKASAEPFPKFPPPPPPPTVPSTTNNTLSPELLKLKTDYEKESKQYSKAIQLYLKENKGTRAELNEQFNSVMKLYIQYSKKSKKEKIIPIIPPPSPLPPSKTLGNVENIPTPPESKSSLERIKDLEKKGAMFYYKNEKISFEKAKKIIQKKHITYLGIDIHKINNEIFVKLSTD</sequence>
<dbReference type="STRING" id="1382798.PK35_16385"/>
<gene>
    <name evidence="2" type="ORF">PK35_16385</name>
</gene>